<protein>
    <submittedName>
        <fullName evidence="2">Uncharacterized protein</fullName>
    </submittedName>
</protein>
<proteinExistence type="predicted"/>
<reference evidence="2 3" key="1">
    <citation type="submission" date="2019-06" db="EMBL/GenBank/DDBJ databases">
        <title>Draft genome sequence of Methanolobus vulcani B1d.</title>
        <authorList>
            <person name="Creighbaum A.J."/>
            <person name="Ticak T."/>
            <person name="Hariraju D."/>
            <person name="Arivett B.A."/>
            <person name="Ferguson D.J.Jr."/>
        </authorList>
    </citation>
    <scope>NUCLEOTIDE SEQUENCE [LARGE SCALE GENOMIC DNA]</scope>
    <source>
        <strain evidence="2 3">B1d</strain>
    </source>
</reference>
<feature type="region of interest" description="Disordered" evidence="1">
    <location>
        <begin position="175"/>
        <end position="200"/>
    </location>
</feature>
<dbReference type="OrthoDB" id="141915at2157"/>
<accession>A0A7Z8KM51</accession>
<evidence type="ECO:0000256" key="1">
    <source>
        <dbReference type="SAM" id="MobiDB-lite"/>
    </source>
</evidence>
<gene>
    <name evidence="2" type="ORF">FKV42_13275</name>
</gene>
<dbReference type="EMBL" id="VIAQ01000020">
    <property type="protein sequence ID" value="TQD23492.1"/>
    <property type="molecule type" value="Genomic_DNA"/>
</dbReference>
<sequence length="422" mass="48865">MDGLKDPNELEKQNRQAIIRNLNDVYSSIEKLIQKTYQNKETDLNFQLRNIRSSVSQLLADIKNKDLDSFSGKKGTLEEFYRIEDTLLAESAKMNDIFASTIKSDSIDIFSLDDMVESFKKAFNERINVDKDILNEFKLKQMEASSAERVMSRDKKIPEKKEIKKTEHESISLTYGRSGNATKPEPTISSSSVNKEVLEEQQKDNVKKEIDTEILSKLYNYMNILEKKYSNHQPEVSFDGEYIGDKKWKVEISDKYISGTIFRKMVLNAILFETYWKPFDNLRTIMEFVQKKATTVPAGQYKSLCIVNSDWNADIKDWAENYIHPRLVLYLYDISSNEIIYNESVFNADRIKLWHNPDTYKTIESEILPLIDREEPFDDTEVAELTGLSIEGAKKFLAVMVAENKIVDVGFGKSQYTGLRKE</sequence>
<dbReference type="AlphaFoldDB" id="A0A7Z8KM51"/>
<feature type="compositionally biased region" description="Polar residues" evidence="1">
    <location>
        <begin position="175"/>
        <end position="194"/>
    </location>
</feature>
<dbReference type="RefSeq" id="WP_154810806.1">
    <property type="nucleotide sequence ID" value="NZ_VIAQ01000020.1"/>
</dbReference>
<dbReference type="Proteomes" id="UP000319335">
    <property type="component" value="Unassembled WGS sequence"/>
</dbReference>
<organism evidence="2 3">
    <name type="scientific">Methanolobus vulcani</name>
    <dbReference type="NCBI Taxonomy" id="38026"/>
    <lineage>
        <taxon>Archaea</taxon>
        <taxon>Methanobacteriati</taxon>
        <taxon>Methanobacteriota</taxon>
        <taxon>Stenosarchaea group</taxon>
        <taxon>Methanomicrobia</taxon>
        <taxon>Methanosarcinales</taxon>
        <taxon>Methanosarcinaceae</taxon>
        <taxon>Methanolobus</taxon>
    </lineage>
</organism>
<comment type="caution">
    <text evidence="2">The sequence shown here is derived from an EMBL/GenBank/DDBJ whole genome shotgun (WGS) entry which is preliminary data.</text>
</comment>
<evidence type="ECO:0000313" key="2">
    <source>
        <dbReference type="EMBL" id="TQD23492.1"/>
    </source>
</evidence>
<name>A0A7Z8KM51_9EURY</name>
<evidence type="ECO:0000313" key="3">
    <source>
        <dbReference type="Proteomes" id="UP000319335"/>
    </source>
</evidence>
<keyword evidence="3" id="KW-1185">Reference proteome</keyword>